<proteinExistence type="predicted"/>
<dbReference type="SUPFAM" id="SSF48452">
    <property type="entry name" value="TPR-like"/>
    <property type="match status" value="1"/>
</dbReference>
<keyword evidence="4" id="KW-0802">TPR repeat</keyword>
<sequence length="346" mass="38914">MARDDTSTDEPCCRICYDGAQTEDSGLVSPCGCAGSSAHIHVTCLKKLYLSRRSGLDRLRCPTCKQKYDIGSSLMLATFDLTRLRSEERAIAVSKNQEKADAYSTMGKVLCEMGLYQTASSFYELDLTLKQATYGFDHPAVALSLNNKGVLLCRQHKYDESDKCFERAKTIYERVHGPDSPQVANVLGNLSLLHRNNNNCERALQMLDRCLEILNMEKNKKNDAHELSLYIARMNRSMLLVPLGRVGEAEQLARVCLDFGRRAFSKSSPELANWEKNLAYILRTKAGEVNTTPKPMIENSPVNLRKRGRCPAPRPQTMTALEDKGDRPSKQLKVDRLLQLERISVC</sequence>
<dbReference type="EMBL" id="HBFA01014199">
    <property type="protein sequence ID" value="CAD8663003.1"/>
    <property type="molecule type" value="Transcribed_RNA"/>
</dbReference>
<keyword evidence="3 6" id="KW-0863">Zinc-finger</keyword>
<dbReference type="InterPro" id="IPR011016">
    <property type="entry name" value="Znf_RING-CH"/>
</dbReference>
<keyword evidence="1" id="KW-0479">Metal-binding</keyword>
<evidence type="ECO:0000256" key="5">
    <source>
        <dbReference type="ARBA" id="ARBA00022833"/>
    </source>
</evidence>
<keyword evidence="2" id="KW-0677">Repeat</keyword>
<dbReference type="PROSITE" id="PS51292">
    <property type="entry name" value="ZF_RING_CH"/>
    <property type="match status" value="1"/>
</dbReference>
<dbReference type="Pfam" id="PF12906">
    <property type="entry name" value="RINGv"/>
    <property type="match status" value="1"/>
</dbReference>
<dbReference type="SMART" id="SM00028">
    <property type="entry name" value="TPR"/>
    <property type="match status" value="3"/>
</dbReference>
<evidence type="ECO:0000313" key="10">
    <source>
        <dbReference type="EMBL" id="CAD8663003.1"/>
    </source>
</evidence>
<dbReference type="GO" id="GO:0008270">
    <property type="term" value="F:zinc ion binding"/>
    <property type="evidence" value="ECO:0007669"/>
    <property type="project" value="UniProtKB-KW"/>
</dbReference>
<organism evidence="10">
    <name type="scientific">Pyramimonas obovata</name>
    <dbReference type="NCBI Taxonomy" id="1411642"/>
    <lineage>
        <taxon>Eukaryota</taxon>
        <taxon>Viridiplantae</taxon>
        <taxon>Chlorophyta</taxon>
        <taxon>Pyramimonadophyceae</taxon>
        <taxon>Pyramimonadales</taxon>
        <taxon>Pyramimonadaceae</taxon>
        <taxon>Pyramimonas</taxon>
        <taxon>Pyramimonas incertae sedis</taxon>
    </lineage>
</organism>
<evidence type="ECO:0000256" key="2">
    <source>
        <dbReference type="ARBA" id="ARBA00022737"/>
    </source>
</evidence>
<evidence type="ECO:0000256" key="3">
    <source>
        <dbReference type="ARBA" id="ARBA00022771"/>
    </source>
</evidence>
<accession>A0A7S0R161</accession>
<dbReference type="SUPFAM" id="SSF57850">
    <property type="entry name" value="RING/U-box"/>
    <property type="match status" value="1"/>
</dbReference>
<dbReference type="Gene3D" id="1.25.40.10">
    <property type="entry name" value="Tetratricopeptide repeat domain"/>
    <property type="match status" value="1"/>
</dbReference>
<dbReference type="InterPro" id="IPR019734">
    <property type="entry name" value="TPR_rpt"/>
</dbReference>
<dbReference type="PROSITE" id="PS50089">
    <property type="entry name" value="ZF_RING_2"/>
    <property type="match status" value="1"/>
</dbReference>
<evidence type="ECO:0000256" key="6">
    <source>
        <dbReference type="PROSITE-ProRule" id="PRU00175"/>
    </source>
</evidence>
<dbReference type="CDD" id="cd16495">
    <property type="entry name" value="RING_CH-C4HC3_MARCH"/>
    <property type="match status" value="1"/>
</dbReference>
<evidence type="ECO:0000256" key="7">
    <source>
        <dbReference type="SAM" id="MobiDB-lite"/>
    </source>
</evidence>
<feature type="domain" description="RING-type" evidence="8">
    <location>
        <begin position="13"/>
        <end position="65"/>
    </location>
</feature>
<keyword evidence="5" id="KW-0862">Zinc</keyword>
<dbReference type="GO" id="GO:0005737">
    <property type="term" value="C:cytoplasm"/>
    <property type="evidence" value="ECO:0007669"/>
    <property type="project" value="UniProtKB-ARBA"/>
</dbReference>
<dbReference type="PANTHER" id="PTHR45641">
    <property type="entry name" value="TETRATRICOPEPTIDE REPEAT PROTEIN (AFU_ORTHOLOGUE AFUA_6G03870)"/>
    <property type="match status" value="1"/>
</dbReference>
<dbReference type="SMART" id="SM00744">
    <property type="entry name" value="RINGv"/>
    <property type="match status" value="1"/>
</dbReference>
<dbReference type="Pfam" id="PF13374">
    <property type="entry name" value="TPR_10"/>
    <property type="match status" value="1"/>
</dbReference>
<evidence type="ECO:0008006" key="11">
    <source>
        <dbReference type="Google" id="ProtNLM"/>
    </source>
</evidence>
<gene>
    <name evidence="10" type="ORF">POBO1169_LOCUS7372</name>
</gene>
<dbReference type="Pfam" id="PF13424">
    <property type="entry name" value="TPR_12"/>
    <property type="match status" value="1"/>
</dbReference>
<feature type="region of interest" description="Disordered" evidence="7">
    <location>
        <begin position="291"/>
        <end position="328"/>
    </location>
</feature>
<dbReference type="PANTHER" id="PTHR45641:SF19">
    <property type="entry name" value="NEPHROCYSTIN-3"/>
    <property type="match status" value="1"/>
</dbReference>
<dbReference type="AlphaFoldDB" id="A0A7S0R161"/>
<protein>
    <recommendedName>
        <fullName evidence="11">RING-CH-type domain-containing protein</fullName>
    </recommendedName>
</protein>
<dbReference type="InterPro" id="IPR013083">
    <property type="entry name" value="Znf_RING/FYVE/PHD"/>
</dbReference>
<feature type="domain" description="RING-CH-type" evidence="9">
    <location>
        <begin position="5"/>
        <end position="71"/>
    </location>
</feature>
<dbReference type="Gene3D" id="3.30.40.10">
    <property type="entry name" value="Zinc/RING finger domain, C3HC4 (zinc finger)"/>
    <property type="match status" value="1"/>
</dbReference>
<evidence type="ECO:0000256" key="1">
    <source>
        <dbReference type="ARBA" id="ARBA00022723"/>
    </source>
</evidence>
<dbReference type="InterPro" id="IPR011990">
    <property type="entry name" value="TPR-like_helical_dom_sf"/>
</dbReference>
<name>A0A7S0R161_9CHLO</name>
<evidence type="ECO:0000256" key="4">
    <source>
        <dbReference type="ARBA" id="ARBA00022803"/>
    </source>
</evidence>
<reference evidence="10" key="1">
    <citation type="submission" date="2021-01" db="EMBL/GenBank/DDBJ databases">
        <authorList>
            <person name="Corre E."/>
            <person name="Pelletier E."/>
            <person name="Niang G."/>
            <person name="Scheremetjew M."/>
            <person name="Finn R."/>
            <person name="Kale V."/>
            <person name="Holt S."/>
            <person name="Cochrane G."/>
            <person name="Meng A."/>
            <person name="Brown T."/>
            <person name="Cohen L."/>
        </authorList>
    </citation>
    <scope>NUCLEOTIDE SEQUENCE</scope>
    <source>
        <strain evidence="10">CCMP722</strain>
    </source>
</reference>
<dbReference type="InterPro" id="IPR001841">
    <property type="entry name" value="Znf_RING"/>
</dbReference>
<evidence type="ECO:0000259" key="8">
    <source>
        <dbReference type="PROSITE" id="PS50089"/>
    </source>
</evidence>
<evidence type="ECO:0000259" key="9">
    <source>
        <dbReference type="PROSITE" id="PS51292"/>
    </source>
</evidence>